<dbReference type="KEGG" id="adl:AURDEDRAFT_175630"/>
<dbReference type="InParanoid" id="J0CX79"/>
<reference evidence="3" key="1">
    <citation type="journal article" date="2012" name="Science">
        <title>The Paleozoic origin of enzymatic lignin decomposition reconstructed from 31 fungal genomes.</title>
        <authorList>
            <person name="Floudas D."/>
            <person name="Binder M."/>
            <person name="Riley R."/>
            <person name="Barry K."/>
            <person name="Blanchette R.A."/>
            <person name="Henrissat B."/>
            <person name="Martinez A.T."/>
            <person name="Otillar R."/>
            <person name="Spatafora J.W."/>
            <person name="Yadav J.S."/>
            <person name="Aerts A."/>
            <person name="Benoit I."/>
            <person name="Boyd A."/>
            <person name="Carlson A."/>
            <person name="Copeland A."/>
            <person name="Coutinho P.M."/>
            <person name="de Vries R.P."/>
            <person name="Ferreira P."/>
            <person name="Findley K."/>
            <person name="Foster B."/>
            <person name="Gaskell J."/>
            <person name="Glotzer D."/>
            <person name="Gorecki P."/>
            <person name="Heitman J."/>
            <person name="Hesse C."/>
            <person name="Hori C."/>
            <person name="Igarashi K."/>
            <person name="Jurgens J.A."/>
            <person name="Kallen N."/>
            <person name="Kersten P."/>
            <person name="Kohler A."/>
            <person name="Kuees U."/>
            <person name="Kumar T.K.A."/>
            <person name="Kuo A."/>
            <person name="LaButti K."/>
            <person name="Larrondo L.F."/>
            <person name="Lindquist E."/>
            <person name="Ling A."/>
            <person name="Lombard V."/>
            <person name="Lucas S."/>
            <person name="Lundell T."/>
            <person name="Martin R."/>
            <person name="McLaughlin D.J."/>
            <person name="Morgenstern I."/>
            <person name="Morin E."/>
            <person name="Murat C."/>
            <person name="Nagy L.G."/>
            <person name="Nolan M."/>
            <person name="Ohm R.A."/>
            <person name="Patyshakuliyeva A."/>
            <person name="Rokas A."/>
            <person name="Ruiz-Duenas F.J."/>
            <person name="Sabat G."/>
            <person name="Salamov A."/>
            <person name="Samejima M."/>
            <person name="Schmutz J."/>
            <person name="Slot J.C."/>
            <person name="St John F."/>
            <person name="Stenlid J."/>
            <person name="Sun H."/>
            <person name="Sun S."/>
            <person name="Syed K."/>
            <person name="Tsang A."/>
            <person name="Wiebenga A."/>
            <person name="Young D."/>
            <person name="Pisabarro A."/>
            <person name="Eastwood D.C."/>
            <person name="Martin F."/>
            <person name="Cullen D."/>
            <person name="Grigoriev I.V."/>
            <person name="Hibbett D.S."/>
        </authorList>
    </citation>
    <scope>NUCLEOTIDE SEQUENCE [LARGE SCALE GENOMIC DNA]</scope>
    <source>
        <strain evidence="3">TFB10046</strain>
    </source>
</reference>
<dbReference type="EMBL" id="JH687895">
    <property type="protein sequence ID" value="EJD35311.1"/>
    <property type="molecule type" value="Genomic_DNA"/>
</dbReference>
<name>J0CX79_AURST</name>
<evidence type="ECO:0000313" key="2">
    <source>
        <dbReference type="EMBL" id="EJD35311.1"/>
    </source>
</evidence>
<organism evidence="2 3">
    <name type="scientific">Auricularia subglabra (strain TFB-10046 / SS5)</name>
    <name type="common">White-rot fungus</name>
    <name type="synonym">Auricularia delicata (strain TFB10046)</name>
    <dbReference type="NCBI Taxonomy" id="717982"/>
    <lineage>
        <taxon>Eukaryota</taxon>
        <taxon>Fungi</taxon>
        <taxon>Dikarya</taxon>
        <taxon>Basidiomycota</taxon>
        <taxon>Agaricomycotina</taxon>
        <taxon>Agaricomycetes</taxon>
        <taxon>Auriculariales</taxon>
        <taxon>Auriculariaceae</taxon>
        <taxon>Auricularia</taxon>
    </lineage>
</organism>
<dbReference type="Gene3D" id="1.20.1280.50">
    <property type="match status" value="1"/>
</dbReference>
<evidence type="ECO:0000259" key="1">
    <source>
        <dbReference type="PROSITE" id="PS50181"/>
    </source>
</evidence>
<gene>
    <name evidence="2" type="ORF">AURDEDRAFT_175630</name>
</gene>
<sequence length="125" mass="14289">MDVAPSGRPRDITLGLPDELLLEYLAYLPQPALLMAAHVSRRWRAIARTLPNYYRFYSLVFPDYTELELSQIGGDGAIAMLKSVVDDVVMIGYKLSLRIYVGADEYPAYHFSFFAVSHPAWLRFR</sequence>
<dbReference type="Pfam" id="PF12937">
    <property type="entry name" value="F-box-like"/>
    <property type="match status" value="1"/>
</dbReference>
<keyword evidence="3" id="KW-1185">Reference proteome</keyword>
<dbReference type="InterPro" id="IPR036047">
    <property type="entry name" value="F-box-like_dom_sf"/>
</dbReference>
<proteinExistence type="predicted"/>
<dbReference type="AlphaFoldDB" id="J0CX79"/>
<feature type="domain" description="F-box" evidence="1">
    <location>
        <begin position="10"/>
        <end position="57"/>
    </location>
</feature>
<dbReference type="SUPFAM" id="SSF81383">
    <property type="entry name" value="F-box domain"/>
    <property type="match status" value="1"/>
</dbReference>
<dbReference type="PROSITE" id="PS50181">
    <property type="entry name" value="FBOX"/>
    <property type="match status" value="1"/>
</dbReference>
<dbReference type="Proteomes" id="UP000006514">
    <property type="component" value="Unassembled WGS sequence"/>
</dbReference>
<accession>J0CX79</accession>
<protein>
    <recommendedName>
        <fullName evidence="1">F-box domain-containing protein</fullName>
    </recommendedName>
</protein>
<dbReference type="InterPro" id="IPR001810">
    <property type="entry name" value="F-box_dom"/>
</dbReference>
<evidence type="ECO:0000313" key="3">
    <source>
        <dbReference type="Proteomes" id="UP000006514"/>
    </source>
</evidence>